<accession>A0AAN7VL38</accession>
<dbReference type="EMBL" id="JAVRQU010000024">
    <property type="protein sequence ID" value="KAK5690656.1"/>
    <property type="molecule type" value="Genomic_DNA"/>
</dbReference>
<proteinExistence type="predicted"/>
<comment type="caution">
    <text evidence="1">The sequence shown here is derived from an EMBL/GenBank/DDBJ whole genome shotgun (WGS) entry which is preliminary data.</text>
</comment>
<gene>
    <name evidence="1" type="ORF">LTR97_012212</name>
</gene>
<sequence length="247" mass="27900">MDPATSPPTDELRQRISSALESYVSKLFKINYEKLCSAVYNTNVEFDAEFSSTSEHERADSNQERLWTVQEYLSGEYGGRPSELEDLVTNIDDLLDPDMARRILPTITDPPETLERFGREMRKIESGVQAQTAMQSDDGDVDSDGNVALPNEYRVLMSLCDRILPPGLHSEVSSNSMIAIRGLFDVKVPPLDELKERLCLESAGYTVHAGFITEGYCEGERYSVRRYNSWDYEDGVYLDDNGNPIDD</sequence>
<dbReference type="Proteomes" id="UP001310594">
    <property type="component" value="Unassembled WGS sequence"/>
</dbReference>
<evidence type="ECO:0000313" key="2">
    <source>
        <dbReference type="Proteomes" id="UP001310594"/>
    </source>
</evidence>
<organism evidence="1 2">
    <name type="scientific">Elasticomyces elasticus</name>
    <dbReference type="NCBI Taxonomy" id="574655"/>
    <lineage>
        <taxon>Eukaryota</taxon>
        <taxon>Fungi</taxon>
        <taxon>Dikarya</taxon>
        <taxon>Ascomycota</taxon>
        <taxon>Pezizomycotina</taxon>
        <taxon>Dothideomycetes</taxon>
        <taxon>Dothideomycetidae</taxon>
        <taxon>Mycosphaerellales</taxon>
        <taxon>Teratosphaeriaceae</taxon>
        <taxon>Elasticomyces</taxon>
    </lineage>
</organism>
<name>A0AAN7VL38_9PEZI</name>
<reference evidence="1" key="1">
    <citation type="submission" date="2023-08" db="EMBL/GenBank/DDBJ databases">
        <title>Black Yeasts Isolated from many extreme environments.</title>
        <authorList>
            <person name="Coleine C."/>
            <person name="Stajich J.E."/>
            <person name="Selbmann L."/>
        </authorList>
    </citation>
    <scope>NUCLEOTIDE SEQUENCE</scope>
    <source>
        <strain evidence="1">CCFEE 5810</strain>
    </source>
</reference>
<dbReference type="AlphaFoldDB" id="A0AAN7VL38"/>
<protein>
    <submittedName>
        <fullName evidence="1">Uncharacterized protein</fullName>
    </submittedName>
</protein>
<evidence type="ECO:0000313" key="1">
    <source>
        <dbReference type="EMBL" id="KAK5690656.1"/>
    </source>
</evidence>